<proteinExistence type="predicted"/>
<name>A0A4Y3WK50_9PSEU</name>
<organism evidence="1 2">
    <name type="scientific">Pseudonocardia hydrocarbonoxydans</name>
    <dbReference type="NCBI Taxonomy" id="76726"/>
    <lineage>
        <taxon>Bacteria</taxon>
        <taxon>Bacillati</taxon>
        <taxon>Actinomycetota</taxon>
        <taxon>Actinomycetes</taxon>
        <taxon>Pseudonocardiales</taxon>
        <taxon>Pseudonocardiaceae</taxon>
        <taxon>Pseudonocardia</taxon>
    </lineage>
</organism>
<dbReference type="InterPro" id="IPR050275">
    <property type="entry name" value="PGM_Phosphatase"/>
</dbReference>
<keyword evidence="2" id="KW-1185">Reference proteome</keyword>
<dbReference type="EMBL" id="BJNG01000014">
    <property type="protein sequence ID" value="GEC19332.1"/>
    <property type="molecule type" value="Genomic_DNA"/>
</dbReference>
<dbReference type="RefSeq" id="WP_170183703.1">
    <property type="nucleotide sequence ID" value="NZ_BAAARZ010000026.1"/>
</dbReference>
<dbReference type="Proteomes" id="UP000320338">
    <property type="component" value="Unassembled WGS sequence"/>
</dbReference>
<dbReference type="InterPro" id="IPR029033">
    <property type="entry name" value="His_PPase_superfam"/>
</dbReference>
<dbReference type="SMART" id="SM00855">
    <property type="entry name" value="PGAM"/>
    <property type="match status" value="1"/>
</dbReference>
<dbReference type="CDD" id="cd07067">
    <property type="entry name" value="HP_PGM_like"/>
    <property type="match status" value="1"/>
</dbReference>
<dbReference type="AlphaFoldDB" id="A0A4Y3WK50"/>
<accession>A0A4Y3WK50</accession>
<protein>
    <submittedName>
        <fullName evidence="1">Phosphoglycerate mutase</fullName>
    </submittedName>
</protein>
<gene>
    <name evidence="1" type="ORF">PHY01_16150</name>
</gene>
<evidence type="ECO:0000313" key="1">
    <source>
        <dbReference type="EMBL" id="GEC19332.1"/>
    </source>
</evidence>
<dbReference type="GO" id="GO:0016791">
    <property type="term" value="F:phosphatase activity"/>
    <property type="evidence" value="ECO:0007669"/>
    <property type="project" value="TreeGrafter"/>
</dbReference>
<dbReference type="PROSITE" id="PS00175">
    <property type="entry name" value="PG_MUTASE"/>
    <property type="match status" value="1"/>
</dbReference>
<sequence>MLILVRHGQTGANARGLLCGRADLPLTDLGRHQARELAAALPRPSRVVSSPLRRARETAAALAPDAVEVDERWIEMDYGDLDGAVPADVDAGTWRRWRTDPDFVPAGGESLAAVGVRVREACHELADDAARGDVVVVSHVSPIKAAVAWALGVDDTTAWRMFLADAGVCRIDTGGPVPRLLTFSVAG</sequence>
<dbReference type="InterPro" id="IPR001345">
    <property type="entry name" value="PG/BPGM_mutase_AS"/>
</dbReference>
<dbReference type="Gene3D" id="3.40.50.1240">
    <property type="entry name" value="Phosphoglycerate mutase-like"/>
    <property type="match status" value="1"/>
</dbReference>
<dbReference type="SUPFAM" id="SSF53254">
    <property type="entry name" value="Phosphoglycerate mutase-like"/>
    <property type="match status" value="1"/>
</dbReference>
<reference evidence="1 2" key="1">
    <citation type="submission" date="2019-06" db="EMBL/GenBank/DDBJ databases">
        <title>Whole genome shotgun sequence of Pseudonocardia hydrocarbonoxydans NBRC 14498.</title>
        <authorList>
            <person name="Hosoyama A."/>
            <person name="Uohara A."/>
            <person name="Ohji S."/>
            <person name="Ichikawa N."/>
        </authorList>
    </citation>
    <scope>NUCLEOTIDE SEQUENCE [LARGE SCALE GENOMIC DNA]</scope>
    <source>
        <strain evidence="1 2">NBRC 14498</strain>
    </source>
</reference>
<comment type="caution">
    <text evidence="1">The sequence shown here is derived from an EMBL/GenBank/DDBJ whole genome shotgun (WGS) entry which is preliminary data.</text>
</comment>
<dbReference type="Pfam" id="PF00300">
    <property type="entry name" value="His_Phos_1"/>
    <property type="match status" value="1"/>
</dbReference>
<dbReference type="PANTHER" id="PTHR48100">
    <property type="entry name" value="BROAD-SPECIFICITY PHOSPHATASE YOR283W-RELATED"/>
    <property type="match status" value="1"/>
</dbReference>
<dbReference type="GO" id="GO:0005737">
    <property type="term" value="C:cytoplasm"/>
    <property type="evidence" value="ECO:0007669"/>
    <property type="project" value="TreeGrafter"/>
</dbReference>
<dbReference type="InterPro" id="IPR013078">
    <property type="entry name" value="His_Pase_superF_clade-1"/>
</dbReference>
<evidence type="ECO:0000313" key="2">
    <source>
        <dbReference type="Proteomes" id="UP000320338"/>
    </source>
</evidence>
<dbReference type="PANTHER" id="PTHR48100:SF62">
    <property type="entry name" value="GLUCOSYL-3-PHOSPHOGLYCERATE PHOSPHATASE"/>
    <property type="match status" value="1"/>
</dbReference>